<accession>A0A4P9Z4J8</accession>
<reference evidence="3" key="1">
    <citation type="journal article" date="2018" name="Nat. Microbiol.">
        <title>Leveraging single-cell genomics to expand the fungal tree of life.</title>
        <authorList>
            <person name="Ahrendt S.R."/>
            <person name="Quandt C.A."/>
            <person name="Ciobanu D."/>
            <person name="Clum A."/>
            <person name="Salamov A."/>
            <person name="Andreopoulos B."/>
            <person name="Cheng J.F."/>
            <person name="Woyke T."/>
            <person name="Pelin A."/>
            <person name="Henrissat B."/>
            <person name="Reynolds N.K."/>
            <person name="Benny G.L."/>
            <person name="Smith M.E."/>
            <person name="James T.Y."/>
            <person name="Grigoriev I.V."/>
        </authorList>
    </citation>
    <scope>NUCLEOTIDE SEQUENCE [LARGE SCALE GENOMIC DNA]</scope>
    <source>
        <strain evidence="3">Benny S71-1</strain>
    </source>
</reference>
<sequence>MASTSHELQWIPLHRVKQSTAAMSSHGTVDMPQGTVAVHGVLWGILTRREISTDKPHERGRIQFADHSDTIYCHVVGGSSLWFGRPVLVTTWAYVPVETTSDVTSSSSSSSSSYNWLARLEISEVRLPPADMSDSVIKEMLLAGRLDLSSMRVLDGHPAILSTLTTEEASTLARVATGASTTAAAAATARRAISSIVGRVCGKTVVHRPPNAPTWFIVEVKPLTLSDSKQSSSHHHHRQPSISFVLFYGNALVDYYEQIWINDIVWFDRLQRPSSANAASYALHFYSERATPVLRYLSKEQVLRAVTPSDKPVDEPAAPDKIDWIVDKVIDIHLGIFELKPDRVDTLRRRDPPISCIRLFHTHDPSYYAWKAYRPGHRITIYNGHGSRALCEVNGMLIMFTCSASCVVVDDMGSEALPLPLTLSTVDAWFFRGCEQRQWNIRTTTRAYVLHQMLEWKFPHAWTTQDMLAMPPPSSSSSSSSTSSSDVSSIGMLWRFIDSCNPNASGTPPMGTRREYMEEALCHRSDCPSDRHEVDVPFALPLNMITKQLDQLDALKHGAYGPASIYYPYSMLAQQQLPSSLGTVQLVGVLDGDATGRLVLADGTYSLPVILMDHRHPVDRAGEDASEDGGDTWTCSQQRLPTHLLGHVWAISTFRIYKQHDRSSEACSAHHLPQMYIQFDLTEAVCISQGAKPTIASPSPPAASIYYFRAKSAVQYTTLCLTSESLKWLPTLMANQHYLIVNPTSSSSSTARPANKQRDRRPNKQTGAFLTLSADAWIEQVKVDATQLDKFSAIRNLSGKPLAPVHIDTQPLDDVMAGTDLATPLLTITEV</sequence>
<evidence type="ECO:0000313" key="3">
    <source>
        <dbReference type="Proteomes" id="UP000278143"/>
    </source>
</evidence>
<evidence type="ECO:0000313" key="2">
    <source>
        <dbReference type="EMBL" id="RKP26490.1"/>
    </source>
</evidence>
<name>A0A4P9Z4J8_9FUNG</name>
<feature type="non-terminal residue" evidence="2">
    <location>
        <position position="831"/>
    </location>
</feature>
<dbReference type="EMBL" id="KZ989412">
    <property type="protein sequence ID" value="RKP26490.1"/>
    <property type="molecule type" value="Genomic_DNA"/>
</dbReference>
<organism evidence="2 3">
    <name type="scientific">Syncephalis pseudoplumigaleata</name>
    <dbReference type="NCBI Taxonomy" id="1712513"/>
    <lineage>
        <taxon>Eukaryota</taxon>
        <taxon>Fungi</taxon>
        <taxon>Fungi incertae sedis</taxon>
        <taxon>Zoopagomycota</taxon>
        <taxon>Zoopagomycotina</taxon>
        <taxon>Zoopagomycetes</taxon>
        <taxon>Zoopagales</taxon>
        <taxon>Piptocephalidaceae</taxon>
        <taxon>Syncephalis</taxon>
    </lineage>
</organism>
<feature type="region of interest" description="Disordered" evidence="1">
    <location>
        <begin position="744"/>
        <end position="765"/>
    </location>
</feature>
<evidence type="ECO:0000256" key="1">
    <source>
        <dbReference type="SAM" id="MobiDB-lite"/>
    </source>
</evidence>
<keyword evidence="3" id="KW-1185">Reference proteome</keyword>
<gene>
    <name evidence="2" type="ORF">SYNPS1DRAFT_27825</name>
</gene>
<dbReference type="OrthoDB" id="2314520at2759"/>
<proteinExistence type="predicted"/>
<dbReference type="Proteomes" id="UP000278143">
    <property type="component" value="Unassembled WGS sequence"/>
</dbReference>
<dbReference type="AlphaFoldDB" id="A0A4P9Z4J8"/>
<protein>
    <submittedName>
        <fullName evidence="2">Uncharacterized protein</fullName>
    </submittedName>
</protein>